<accession>A0AAE3JG56</accession>
<protein>
    <submittedName>
        <fullName evidence="2">DUF4214 domain-containing protein</fullName>
    </submittedName>
</protein>
<gene>
    <name evidence="2" type="ORF">LKD81_18485</name>
</gene>
<evidence type="ECO:0000313" key="3">
    <source>
        <dbReference type="Proteomes" id="UP001198182"/>
    </source>
</evidence>
<dbReference type="Gene3D" id="1.10.3130.20">
    <property type="entry name" value="Phycobilisome linker domain"/>
    <property type="match status" value="1"/>
</dbReference>
<dbReference type="AlphaFoldDB" id="A0AAE3JG56"/>
<evidence type="ECO:0000313" key="2">
    <source>
        <dbReference type="EMBL" id="MCC2232929.1"/>
    </source>
</evidence>
<dbReference type="InterPro" id="IPR038255">
    <property type="entry name" value="PBS_linker_sf"/>
</dbReference>
<feature type="domain" description="DUF4214" evidence="1">
    <location>
        <begin position="21"/>
        <end position="87"/>
    </location>
</feature>
<keyword evidence="3" id="KW-1185">Reference proteome</keyword>
<dbReference type="RefSeq" id="WP_308455285.1">
    <property type="nucleotide sequence ID" value="NZ_JAJEQR010000148.1"/>
</dbReference>
<dbReference type="Proteomes" id="UP001198182">
    <property type="component" value="Unassembled WGS sequence"/>
</dbReference>
<sequence>KGLKAWADLLHSRKIGGGEAAKGFFFSDEFQNLKLDNKEFVTRCYRTFLNREPDAQGLSNWMNVLAQSNDRASVLDGFIGSSEYAKLCVSYGIDK</sequence>
<organism evidence="2 3">
    <name type="scientific">Hominifimenecus microfluidus</name>
    <dbReference type="NCBI Taxonomy" id="2885348"/>
    <lineage>
        <taxon>Bacteria</taxon>
        <taxon>Bacillati</taxon>
        <taxon>Bacillota</taxon>
        <taxon>Clostridia</taxon>
        <taxon>Lachnospirales</taxon>
        <taxon>Lachnospiraceae</taxon>
        <taxon>Hominifimenecus</taxon>
    </lineage>
</organism>
<dbReference type="Pfam" id="PF13946">
    <property type="entry name" value="DUF4214"/>
    <property type="match status" value="1"/>
</dbReference>
<proteinExistence type="predicted"/>
<reference evidence="2" key="1">
    <citation type="submission" date="2021-10" db="EMBL/GenBank/DDBJ databases">
        <title>Anaerobic single-cell dispensing facilitates the cultivation of human gut bacteria.</title>
        <authorList>
            <person name="Afrizal A."/>
        </authorList>
    </citation>
    <scope>NUCLEOTIDE SEQUENCE</scope>
    <source>
        <strain evidence="2">CLA-AA-H215</strain>
    </source>
</reference>
<comment type="caution">
    <text evidence="2">The sequence shown here is derived from an EMBL/GenBank/DDBJ whole genome shotgun (WGS) entry which is preliminary data.</text>
</comment>
<evidence type="ECO:0000259" key="1">
    <source>
        <dbReference type="Pfam" id="PF13946"/>
    </source>
</evidence>
<dbReference type="EMBL" id="JAJEQR010000148">
    <property type="protein sequence ID" value="MCC2232929.1"/>
    <property type="molecule type" value="Genomic_DNA"/>
</dbReference>
<name>A0AAE3JG56_9FIRM</name>
<dbReference type="InterPro" id="IPR025282">
    <property type="entry name" value="DUF4214"/>
</dbReference>
<feature type="non-terminal residue" evidence="2">
    <location>
        <position position="1"/>
    </location>
</feature>